<sequence>MATGTNSYDAFVFAPQWMGDYIVPGYLEDLTDRVAADEALEWADIAPFFRDFSATYQGRIYTIPLDGDFQMVYYRTDLLEQEGLNPPKTWDDYLSIAKTFHGKDLNDDGEPDYGSAISKKRGAQAYWAIWSVAAAFLQSQGTAQGSFFDTETLEPLVNNEAFAAVLEIYKETTKYGPPDELVLDVGDTRGLFV</sequence>
<evidence type="ECO:0000313" key="2">
    <source>
        <dbReference type="Proteomes" id="UP000543224"/>
    </source>
</evidence>
<reference evidence="1 2" key="1">
    <citation type="journal article" date="2020" name="Front. Microbiol.">
        <title>Single-cell genomics of novel Actinobacteria with the Wood-Ljungdahl pathway discovered in a serpentinizing system.</title>
        <authorList>
            <person name="Merino N."/>
            <person name="Kawai M."/>
            <person name="Boyd E.S."/>
            <person name="Colman D.R."/>
            <person name="McGlynn S.E."/>
            <person name="Nealson K.H."/>
            <person name="Kurokawa K."/>
            <person name="Hongoh Y."/>
        </authorList>
    </citation>
    <scope>NUCLEOTIDE SEQUENCE [LARGE SCALE GENOMIC DNA]</scope>
    <source>
        <strain evidence="1 2">S25</strain>
    </source>
</reference>
<accession>A0A6V8P5K1</accession>
<dbReference type="InterPro" id="IPR050490">
    <property type="entry name" value="Bact_solute-bd_prot1"/>
</dbReference>
<comment type="caution">
    <text evidence="1">The sequence shown here is derived from an EMBL/GenBank/DDBJ whole genome shotgun (WGS) entry which is preliminary data.</text>
</comment>
<protein>
    <submittedName>
        <fullName evidence="1">Multiple sugar transport system substrate-binding protein</fullName>
    </submittedName>
</protein>
<gene>
    <name evidence="1" type="ORF">HKBW3S25_01543</name>
</gene>
<feature type="non-terminal residue" evidence="1">
    <location>
        <position position="193"/>
    </location>
</feature>
<organism evidence="1 2">
    <name type="scientific">Candidatus Hakubella thermalkaliphila</name>
    <dbReference type="NCBI Taxonomy" id="2754717"/>
    <lineage>
        <taxon>Bacteria</taxon>
        <taxon>Bacillati</taxon>
        <taxon>Actinomycetota</taxon>
        <taxon>Actinomycetota incertae sedis</taxon>
        <taxon>Candidatus Hakubellales</taxon>
        <taxon>Candidatus Hakubellaceae</taxon>
        <taxon>Candidatus Hakubella</taxon>
    </lineage>
</organism>
<proteinExistence type="predicted"/>
<keyword evidence="1" id="KW-0762">Sugar transport</keyword>
<dbReference type="Proteomes" id="UP000543224">
    <property type="component" value="Unassembled WGS sequence"/>
</dbReference>
<dbReference type="PANTHER" id="PTHR43649:SF12">
    <property type="entry name" value="DIACETYLCHITOBIOSE BINDING PROTEIN DASA"/>
    <property type="match status" value="1"/>
</dbReference>
<dbReference type="PANTHER" id="PTHR43649">
    <property type="entry name" value="ARABINOSE-BINDING PROTEIN-RELATED"/>
    <property type="match status" value="1"/>
</dbReference>
<name>A0A6V8P5K1_9ACTN</name>
<dbReference type="AlphaFoldDB" id="A0A6V8P5K1"/>
<keyword evidence="1" id="KW-0813">Transport</keyword>
<dbReference type="Gene3D" id="3.40.190.10">
    <property type="entry name" value="Periplasmic binding protein-like II"/>
    <property type="match status" value="2"/>
</dbReference>
<dbReference type="EMBL" id="BLRX01000342">
    <property type="protein sequence ID" value="GFP26056.1"/>
    <property type="molecule type" value="Genomic_DNA"/>
</dbReference>
<evidence type="ECO:0000313" key="1">
    <source>
        <dbReference type="EMBL" id="GFP26056.1"/>
    </source>
</evidence>
<dbReference type="Pfam" id="PF01547">
    <property type="entry name" value="SBP_bac_1"/>
    <property type="match status" value="1"/>
</dbReference>
<dbReference type="InterPro" id="IPR006059">
    <property type="entry name" value="SBP"/>
</dbReference>
<dbReference type="SUPFAM" id="SSF53850">
    <property type="entry name" value="Periplasmic binding protein-like II"/>
    <property type="match status" value="1"/>
</dbReference>